<accession>A0ABY7MAB1</accession>
<dbReference type="InterPro" id="IPR012347">
    <property type="entry name" value="Ferritin-like"/>
</dbReference>
<dbReference type="NCBIfam" id="NF006975">
    <property type="entry name" value="PRK09448.1"/>
    <property type="match status" value="1"/>
</dbReference>
<dbReference type="RefSeq" id="WP_270057508.1">
    <property type="nucleotide sequence ID" value="NZ_CP115149.1"/>
</dbReference>
<dbReference type="Proteomes" id="UP001212803">
    <property type="component" value="Chromosome"/>
</dbReference>
<evidence type="ECO:0000259" key="3">
    <source>
        <dbReference type="Pfam" id="PF00210"/>
    </source>
</evidence>
<dbReference type="SUPFAM" id="SSF47240">
    <property type="entry name" value="Ferritin-like"/>
    <property type="match status" value="1"/>
</dbReference>
<dbReference type="InterPro" id="IPR009078">
    <property type="entry name" value="Ferritin-like_SF"/>
</dbReference>
<proteinExistence type="inferred from homology"/>
<protein>
    <submittedName>
        <fullName evidence="4">DNA starvation/stationary phase protection protein Dps</fullName>
    </submittedName>
</protein>
<evidence type="ECO:0000313" key="5">
    <source>
        <dbReference type="Proteomes" id="UP001212803"/>
    </source>
</evidence>
<evidence type="ECO:0000256" key="1">
    <source>
        <dbReference type="ARBA" id="ARBA00009497"/>
    </source>
</evidence>
<dbReference type="InterPro" id="IPR008331">
    <property type="entry name" value="Ferritin_DPS_dom"/>
</dbReference>
<dbReference type="Gene3D" id="1.20.1260.10">
    <property type="match status" value="1"/>
</dbReference>
<dbReference type="CDD" id="cd01043">
    <property type="entry name" value="DPS"/>
    <property type="match status" value="1"/>
</dbReference>
<dbReference type="InterPro" id="IPR023188">
    <property type="entry name" value="DPS_DNA-bd_CS"/>
</dbReference>
<name>A0ABY7MAB1_9CHLR</name>
<dbReference type="PIRSF" id="PIRSF005900">
    <property type="entry name" value="Dps"/>
    <property type="match status" value="1"/>
</dbReference>
<keyword evidence="5" id="KW-1185">Reference proteome</keyword>
<gene>
    <name evidence="4" type="primary">dps</name>
    <name evidence="4" type="synonym">pexB</name>
    <name evidence="4" type="ORF">O0235_05360</name>
</gene>
<feature type="domain" description="Ferritin/DPS" evidence="3">
    <location>
        <begin position="23"/>
        <end position="159"/>
    </location>
</feature>
<dbReference type="PANTHER" id="PTHR42932:SF1">
    <property type="entry name" value="GENERAL STRESS PROTEIN 20U"/>
    <property type="match status" value="1"/>
</dbReference>
<dbReference type="PROSITE" id="PS00818">
    <property type="entry name" value="DPS_1"/>
    <property type="match status" value="1"/>
</dbReference>
<dbReference type="PRINTS" id="PR01346">
    <property type="entry name" value="HELNAPAPROT"/>
</dbReference>
<evidence type="ECO:0000313" key="4">
    <source>
        <dbReference type="EMBL" id="WBL36994.1"/>
    </source>
</evidence>
<evidence type="ECO:0000256" key="2">
    <source>
        <dbReference type="RuleBase" id="RU003875"/>
    </source>
</evidence>
<reference evidence="4 5" key="1">
    <citation type="journal article" date="2023" name="ISME J.">
        <title>Thermophilic Dehalococcoidia with unusual traits shed light on an unexpected past.</title>
        <authorList>
            <person name="Palmer M."/>
            <person name="Covington J.K."/>
            <person name="Zhou E.M."/>
            <person name="Thomas S.C."/>
            <person name="Habib N."/>
            <person name="Seymour C.O."/>
            <person name="Lai D."/>
            <person name="Johnston J."/>
            <person name="Hashimi A."/>
            <person name="Jiao J.Y."/>
            <person name="Muok A.R."/>
            <person name="Liu L."/>
            <person name="Xian W.D."/>
            <person name="Zhi X.Y."/>
            <person name="Li M.M."/>
            <person name="Silva L.P."/>
            <person name="Bowen B.P."/>
            <person name="Louie K."/>
            <person name="Briegel A."/>
            <person name="Pett-Ridge J."/>
            <person name="Weber P.K."/>
            <person name="Tocheva E.I."/>
            <person name="Woyke T."/>
            <person name="Northen T.R."/>
            <person name="Mayali X."/>
            <person name="Li W.J."/>
            <person name="Hedlund B.P."/>
        </authorList>
    </citation>
    <scope>NUCLEOTIDE SEQUENCE [LARGE SCALE GENOMIC DNA]</scope>
    <source>
        <strain evidence="4 5">YIM 72310</strain>
    </source>
</reference>
<dbReference type="InterPro" id="IPR002177">
    <property type="entry name" value="DPS_DNA-bd"/>
</dbReference>
<dbReference type="EMBL" id="CP115149">
    <property type="protein sequence ID" value="WBL36994.1"/>
    <property type="molecule type" value="Genomic_DNA"/>
</dbReference>
<comment type="similarity">
    <text evidence="1 2">Belongs to the Dps family.</text>
</comment>
<organism evidence="4 5">
    <name type="scientific">Tepidiforma flava</name>
    <dbReference type="NCBI Taxonomy" id="3004094"/>
    <lineage>
        <taxon>Bacteria</taxon>
        <taxon>Bacillati</taxon>
        <taxon>Chloroflexota</taxon>
        <taxon>Tepidiformia</taxon>
        <taxon>Tepidiformales</taxon>
        <taxon>Tepidiformaceae</taxon>
        <taxon>Tepidiforma</taxon>
    </lineage>
</organism>
<dbReference type="Pfam" id="PF00210">
    <property type="entry name" value="Ferritin"/>
    <property type="match status" value="1"/>
</dbReference>
<sequence length="160" mass="17160">MATATAAKNTVTLSAARKNEIAADLNTSLAHLIDLALRAKQAHWNVTGPNFHGLHETFDAIARDVRDYADDIAERARALGALAQGTLSDVSVKSTLGGFPADAADWKPLVQGVHDALVTTSQVIQGFAARTEDDLATQDVYIEVIRGLDKWAWMLASHLA</sequence>
<dbReference type="PANTHER" id="PTHR42932">
    <property type="entry name" value="GENERAL STRESS PROTEIN 20U"/>
    <property type="match status" value="1"/>
</dbReference>